<evidence type="ECO:0000313" key="1">
    <source>
        <dbReference type="EMBL" id="NHN30867.1"/>
    </source>
</evidence>
<comment type="caution">
    <text evidence="1">The sequence shown here is derived from an EMBL/GenBank/DDBJ whole genome shotgun (WGS) entry which is preliminary data.</text>
</comment>
<protein>
    <submittedName>
        <fullName evidence="1">Uncharacterized protein</fullName>
    </submittedName>
</protein>
<dbReference type="EMBL" id="JAAOIW010000004">
    <property type="protein sequence ID" value="NHN30867.1"/>
    <property type="molecule type" value="Genomic_DNA"/>
</dbReference>
<evidence type="ECO:0000313" key="2">
    <source>
        <dbReference type="Proteomes" id="UP001165962"/>
    </source>
</evidence>
<name>A0ABX0J7L9_9BACL</name>
<reference evidence="1" key="1">
    <citation type="submission" date="2020-03" db="EMBL/GenBank/DDBJ databases">
        <title>Draft sequencing of Paenibacilllus sp. S3N08.</title>
        <authorList>
            <person name="Kim D.-U."/>
        </authorList>
    </citation>
    <scope>NUCLEOTIDE SEQUENCE</scope>
    <source>
        <strain evidence="1">S3N08</strain>
    </source>
</reference>
<gene>
    <name evidence="1" type="ORF">G9U52_13595</name>
</gene>
<keyword evidence="2" id="KW-1185">Reference proteome</keyword>
<dbReference type="Proteomes" id="UP001165962">
    <property type="component" value="Unassembled WGS sequence"/>
</dbReference>
<sequence>MNKKLALMGTGITVGTFLLITSAYAGMAESSGYDSYKTAIKTTVSAKSMTQAIAVTVQDNGKSLVGVNATVKRNKDSQAVSADVKIKGGDSEQTLNVYSVDGKTVLKSGDSETYKVLEGKAGSEHFKNMEHGDKELNGEMDTFHKEAENLVDALVGNLKQYVTEAPTTNGAKEIKVSLSGSQIPTAVNALGSFLVKKSSYDHNQGMDDKTFKSPMGTDFSALKQTMPKLSQDVAITKVDLQATVDGSGFIANQKASLTIEGKDAAGTAHTVVVSVDLGLSGVNATTPDTIDLTGKTVEAVDTKQWGGPRNKH</sequence>
<proteinExistence type="predicted"/>
<dbReference type="RefSeq" id="WP_166150293.1">
    <property type="nucleotide sequence ID" value="NZ_JAAOIW010000004.1"/>
</dbReference>
<organism evidence="1 2">
    <name type="scientific">Paenibacillus agricola</name>
    <dbReference type="NCBI Taxonomy" id="2716264"/>
    <lineage>
        <taxon>Bacteria</taxon>
        <taxon>Bacillati</taxon>
        <taxon>Bacillota</taxon>
        <taxon>Bacilli</taxon>
        <taxon>Bacillales</taxon>
        <taxon>Paenibacillaceae</taxon>
        <taxon>Paenibacillus</taxon>
    </lineage>
</organism>
<accession>A0ABX0J7L9</accession>